<dbReference type="Pfam" id="PF14498">
    <property type="entry name" value="Glyco_hyd_65N_2"/>
    <property type="match status" value="1"/>
</dbReference>
<dbReference type="eggNOG" id="ENOG502S018">
    <property type="taxonomic scope" value="Eukaryota"/>
</dbReference>
<dbReference type="InterPro" id="IPR012341">
    <property type="entry name" value="6hp_glycosidase-like_sf"/>
</dbReference>
<dbReference type="VEuPathDB" id="FungiDB:AO090005000512"/>
<keyword evidence="4" id="KW-0472">Membrane</keyword>
<feature type="domain" description="Major facilitator superfamily (MFS) profile" evidence="5">
    <location>
        <begin position="1512"/>
        <end position="2005"/>
    </location>
</feature>
<feature type="coiled-coil region" evidence="2">
    <location>
        <begin position="425"/>
        <end position="452"/>
    </location>
</feature>
<dbReference type="InterPro" id="IPR008928">
    <property type="entry name" value="6-hairpin_glycosidase_sf"/>
</dbReference>
<keyword evidence="2" id="KW-0175">Coiled coil</keyword>
<dbReference type="PROSITE" id="PS50850">
    <property type="entry name" value="MFS"/>
    <property type="match status" value="1"/>
</dbReference>
<dbReference type="InterPro" id="IPR036259">
    <property type="entry name" value="MFS_trans_sf"/>
</dbReference>
<dbReference type="InterPro" id="IPR054363">
    <property type="entry name" value="GH95_cat"/>
</dbReference>
<dbReference type="GO" id="GO:0022857">
    <property type="term" value="F:transmembrane transporter activity"/>
    <property type="evidence" value="ECO:0007669"/>
    <property type="project" value="InterPro"/>
</dbReference>
<accession>A0A1S9DVV1</accession>
<keyword evidence="4" id="KW-0812">Transmembrane</keyword>
<dbReference type="VEuPathDB" id="FungiDB:AO090005000510"/>
<feature type="transmembrane region" description="Helical" evidence="4">
    <location>
        <begin position="1982"/>
        <end position="2001"/>
    </location>
</feature>
<evidence type="ECO:0000313" key="6">
    <source>
        <dbReference type="EMBL" id="OOO13203.1"/>
    </source>
</evidence>
<feature type="transmembrane region" description="Helical" evidence="4">
    <location>
        <begin position="1547"/>
        <end position="1569"/>
    </location>
</feature>
<dbReference type="GO" id="GO:0005975">
    <property type="term" value="P:carbohydrate metabolic process"/>
    <property type="evidence" value="ECO:0007669"/>
    <property type="project" value="InterPro"/>
</dbReference>
<reference evidence="6 7" key="1">
    <citation type="submission" date="2016-10" db="EMBL/GenBank/DDBJ databases">
        <title>Genome sequencing of Aspergillus oryzae BCC7051.</title>
        <authorList>
            <person name="Thammarongtham C."/>
            <person name="Vorapreeda T."/>
            <person name="Nookaew I."/>
            <person name="Srisuk T."/>
            <person name="Land M."/>
            <person name="Jeennor S."/>
            <person name="Laoteng K."/>
        </authorList>
    </citation>
    <scope>NUCLEOTIDE SEQUENCE [LARGE SCALE GENOMIC DNA]</scope>
    <source>
        <strain evidence="6 7">BCC7051</strain>
    </source>
</reference>
<name>A0A1S9DVV1_ASPOZ</name>
<evidence type="ECO:0000259" key="5">
    <source>
        <dbReference type="PROSITE" id="PS50850"/>
    </source>
</evidence>
<comment type="subcellular location">
    <subcellularLocation>
        <location evidence="1">Membrane</location>
        <topology evidence="1">Multi-pass membrane protein</topology>
    </subcellularLocation>
</comment>
<evidence type="ECO:0000313" key="7">
    <source>
        <dbReference type="Proteomes" id="UP000190312"/>
    </source>
</evidence>
<feature type="transmembrane region" description="Helical" evidence="4">
    <location>
        <begin position="1874"/>
        <end position="1896"/>
    </location>
</feature>
<feature type="region of interest" description="Disordered" evidence="3">
    <location>
        <begin position="955"/>
        <end position="974"/>
    </location>
</feature>
<proteinExistence type="predicted"/>
<dbReference type="Pfam" id="PF22124">
    <property type="entry name" value="Glyco_hydro_95_cat"/>
    <property type="match status" value="2"/>
</dbReference>
<evidence type="ECO:0000256" key="4">
    <source>
        <dbReference type="SAM" id="Phobius"/>
    </source>
</evidence>
<dbReference type="InterPro" id="IPR011701">
    <property type="entry name" value="MFS"/>
</dbReference>
<sequence>MSPLTAPYNDSMRIGSGFNSYTQQLRVNDAVIKENKTALTDKDLRGNSTGKADTISQQVTFTSKFVEHASDITEALNISGALEIKYQGMGAKAAGSYLDSSKVKESDINYFVQVKVVNQQLIADDATKFNVIPNIPVTNQKRFTEVYGDSYISGFLEGGEFNALLSIKLNNKENATKVKGALSVELSKAGFGISGQAEGDFNKSEIAQNSETSITVSWAGGGDIRDARTKLEGWTIDSMAKAAFAFPDQVRKIPQRTHAVITKYSALRSYQLLSNKGSPLDYENAGVYTNSLLESYLDYKDIWKAIGILSTDFGQKKTILEVPATATETAKEIQAMKTEFAAISSKTKDQFSHIPETPYPGTLVGLEKARRDCRSQMIRIVKEVDDVADDPSHATDFNRVGIYLSPLLFRQLLPIPEPRPTEKEIEEYTGRIKTLETNVTGLTKRVNDIEENRRQGTDPITQDTWFSIRKAGEPSHWLIAEKGSSGKHFPKVVQSPETPTYWKFDLKSADQNHYMILDERRRMILTPGKAARIPGITTCYLPQQTINNRPKQPQYGRKDLVDDFYSRGLLSFHPDSTQTIVYPSSSRRTAITTLLTLTFPSTDPGFFIAVEIRDRVHHERCVRGIVGASNAEVAAPNRLSRGSEGDQIPFAPVTTMPPYKHLCAVVALAALLIPGSRGATFDGSRYLWYDTPGTRFNASLPVGNGRLGGTLYCLPTEIVTWNEDSVWSGTFQDRVNSNALDGFPKVRNLLVNGNITAAGELALSDMTGSSVDQREYQVLSNLYVDLGQRGDATNLVWYLDTLEGYTACEYGFDGVSYTRELIASAPSGVLGFRIQTNTSRAINLNAVANGIASIVMKARTGEADYSTFTAGVRVVVDGGNVTANGDKLYVTGATTVVFFLDAESSYRYATDSDQETELNRKLDAATELGYEALRKEAITDHKDLAGRVTLDLGSSTDDAASLPPNERMTNYRSSPDHDVQFATLVFNYGRHLLIASSRRTRERSLSPGLQGIWNQDYSPSWGAKYTVNINLEMNYWPAETTNLNELTSPLWDLLALIQERGGDVAEKMHGCPGFVLHHNTDLWGDSVPVHNGTKYSIWPMGGAWLALHMMEHYRFTGDKTFLKEQACPIFKSAFEFFECYLFDVDGYLTTGPSCSPENAFQIPSDMTVAGKEEALTMSPTLDNSMLFELLTALNETHQILEIDNDLSSNGSRSFAETDPAHRQFSPLFGLFPGTQLTPLASTKLADAAGVLLDRRMNSGGGSRGWSRAWSISLYARLYRGDEAWDNVQAWIQTFLLTNLWNSDKGGSTVFQIDGNLDYAAAIPELLLQNHPGVVHLLPALPSAVPTGSVSGLVARGGFEVDIAWEDGALTNATITSLLGNKLTLLLMAIHHWPIPSHRLGTRHGFFATMVIELSISGDSSCTVILIPEASTGDGLEDDNVNVLRLKTVNEAVEQRDLVLSGTVRQILGDWAEYDLSKECLERLGHGERDVERDSSPSQDEKRPITGIKWFLLVASTLTGSFLYALDNTIVANIAPVIVNHFDSVDDLPWMSVGFMIGAVAVVLIVGKLYTLYNAKWLYIIFTVIFMAASALCGAAPTINAEIVGRVFAGVGGNGMYIGVLTLLSLNTTSRERPQYLSLTGLVWGLGTVLGPVVGGGFELYTWRWAFYINLLFGIILLPLYLFVIPSMSVTPDLSLRHKLATFDWVGSILSVAAFTTLVMGINFGGTLYAWNAAQIIALFVLSGVLWITFALQQGFAIATSFYNRIFPIHLLKRKEPALLFIVCASAGIVTYPSVYYIPIYFQYTKGDNAILSAVRLLPFICLLVVAIQGSGIMMSRLGYYKPWYLAGSAIALIPAVLMATIVETHTSPSVLYGLELVLGLGAGLYAQAAFAVIQAVTPPADSGDGLTLMILAQLTGMTLGLSITGAIFVNVAQNRLYQLLPKLPREQVSRIVSGTSSKLLAKLPMHIREQALDIIVLAWRDVFTVVYVGAALSLVCAIFLANKRANISAGAGGA</sequence>
<feature type="transmembrane region" description="Helical" evidence="4">
    <location>
        <begin position="1664"/>
        <end position="1683"/>
    </location>
</feature>
<dbReference type="Pfam" id="PF21307">
    <property type="entry name" value="Glyco_hydro_95_C"/>
    <property type="match status" value="1"/>
</dbReference>
<feature type="transmembrane region" description="Helical" evidence="4">
    <location>
        <begin position="1908"/>
        <end position="1932"/>
    </location>
</feature>
<dbReference type="InterPro" id="IPR027414">
    <property type="entry name" value="GH95_N_dom"/>
</dbReference>
<dbReference type="InterPro" id="IPR049053">
    <property type="entry name" value="AFCA-like_C"/>
</dbReference>
<dbReference type="Gene3D" id="1.50.10.10">
    <property type="match status" value="1"/>
</dbReference>
<dbReference type="PANTHER" id="PTHR31084:SF0">
    <property type="entry name" value="ALPHA-L-FUCOSIDASE 2"/>
    <property type="match status" value="1"/>
</dbReference>
<dbReference type="SUPFAM" id="SSF103473">
    <property type="entry name" value="MFS general substrate transporter"/>
    <property type="match status" value="1"/>
</dbReference>
<feature type="transmembrane region" description="Helical" evidence="4">
    <location>
        <begin position="1777"/>
        <end position="1797"/>
    </location>
</feature>
<evidence type="ECO:0000256" key="2">
    <source>
        <dbReference type="SAM" id="Coils"/>
    </source>
</evidence>
<dbReference type="GO" id="GO:0016020">
    <property type="term" value="C:membrane"/>
    <property type="evidence" value="ECO:0007669"/>
    <property type="project" value="UniProtKB-SubCell"/>
</dbReference>
<feature type="transmembrane region" description="Helical" evidence="4">
    <location>
        <begin position="1602"/>
        <end position="1623"/>
    </location>
</feature>
<dbReference type="Pfam" id="PF07690">
    <property type="entry name" value="MFS_1"/>
    <property type="match status" value="1"/>
</dbReference>
<dbReference type="GO" id="GO:0004560">
    <property type="term" value="F:alpha-L-fucosidase activity"/>
    <property type="evidence" value="ECO:0007669"/>
    <property type="project" value="TreeGrafter"/>
</dbReference>
<dbReference type="VEuPathDB" id="FungiDB:AO090005000513"/>
<feature type="transmembrane region" description="Helical" evidence="4">
    <location>
        <begin position="1635"/>
        <end position="1652"/>
    </location>
</feature>
<dbReference type="SUPFAM" id="SSF48208">
    <property type="entry name" value="Six-hairpin glycosidases"/>
    <property type="match status" value="1"/>
</dbReference>
<comment type="caution">
    <text evidence="6">The sequence shown here is derived from an EMBL/GenBank/DDBJ whole genome shotgun (WGS) entry which is preliminary data.</text>
</comment>
<feature type="transmembrane region" description="Helical" evidence="4">
    <location>
        <begin position="1735"/>
        <end position="1756"/>
    </location>
</feature>
<dbReference type="PANTHER" id="PTHR31084">
    <property type="entry name" value="ALPHA-L-FUCOSIDASE 2"/>
    <property type="match status" value="1"/>
</dbReference>
<feature type="transmembrane region" description="Helical" evidence="4">
    <location>
        <begin position="1843"/>
        <end position="1862"/>
    </location>
</feature>
<dbReference type="InterPro" id="IPR020846">
    <property type="entry name" value="MFS_dom"/>
</dbReference>
<dbReference type="OrthoDB" id="10021397at2759"/>
<dbReference type="CDD" id="cd17502">
    <property type="entry name" value="MFS_Azr1_MDR_like"/>
    <property type="match status" value="1"/>
</dbReference>
<feature type="transmembrane region" description="Helical" evidence="4">
    <location>
        <begin position="1576"/>
        <end position="1596"/>
    </location>
</feature>
<evidence type="ECO:0000256" key="1">
    <source>
        <dbReference type="ARBA" id="ARBA00004141"/>
    </source>
</evidence>
<dbReference type="Gene3D" id="1.20.1250.20">
    <property type="entry name" value="MFS general substrate transporter like domains"/>
    <property type="match status" value="2"/>
</dbReference>
<keyword evidence="4" id="KW-1133">Transmembrane helix</keyword>
<dbReference type="Proteomes" id="UP000190312">
    <property type="component" value="Unassembled WGS sequence"/>
</dbReference>
<protein>
    <submittedName>
        <fullName evidence="6">Major facilitator superfamily MFS_1</fullName>
    </submittedName>
</protein>
<gene>
    <name evidence="6" type="ORF">OAory_01009520</name>
</gene>
<feature type="transmembrane region" description="Helical" evidence="4">
    <location>
        <begin position="1704"/>
        <end position="1729"/>
    </location>
</feature>
<organism evidence="6 7">
    <name type="scientific">Aspergillus oryzae</name>
    <name type="common">Yellow koji mold</name>
    <dbReference type="NCBI Taxonomy" id="5062"/>
    <lineage>
        <taxon>Eukaryota</taxon>
        <taxon>Fungi</taxon>
        <taxon>Dikarya</taxon>
        <taxon>Ascomycota</taxon>
        <taxon>Pezizomycotina</taxon>
        <taxon>Eurotiomycetes</taxon>
        <taxon>Eurotiomycetidae</taxon>
        <taxon>Eurotiales</taxon>
        <taxon>Aspergillaceae</taxon>
        <taxon>Aspergillus</taxon>
        <taxon>Aspergillus subgen. Circumdati</taxon>
    </lineage>
</organism>
<dbReference type="EMBL" id="MKZY01000002">
    <property type="protein sequence ID" value="OOO13203.1"/>
    <property type="molecule type" value="Genomic_DNA"/>
</dbReference>
<feature type="transmembrane region" description="Helical" evidence="4">
    <location>
        <begin position="1809"/>
        <end position="1831"/>
    </location>
</feature>
<evidence type="ECO:0000256" key="3">
    <source>
        <dbReference type="SAM" id="MobiDB-lite"/>
    </source>
</evidence>